<dbReference type="Proteomes" id="UP001232725">
    <property type="component" value="Unassembled WGS sequence"/>
</dbReference>
<feature type="transmembrane region" description="Helical" evidence="1">
    <location>
        <begin position="83"/>
        <end position="105"/>
    </location>
</feature>
<protein>
    <submittedName>
        <fullName evidence="2">Uncharacterized protein</fullName>
    </submittedName>
</protein>
<organism evidence="2 3">
    <name type="scientific">Arthrobacter horti</name>
    <dbReference type="NCBI Taxonomy" id="3068273"/>
    <lineage>
        <taxon>Bacteria</taxon>
        <taxon>Bacillati</taxon>
        <taxon>Actinomycetota</taxon>
        <taxon>Actinomycetes</taxon>
        <taxon>Micrococcales</taxon>
        <taxon>Micrococcaceae</taxon>
        <taxon>Arthrobacter</taxon>
    </lineage>
</organism>
<dbReference type="EMBL" id="JAVALS010000024">
    <property type="protein sequence ID" value="MDP5228740.1"/>
    <property type="molecule type" value="Genomic_DNA"/>
</dbReference>
<sequence>MSAQKPARSASSSRKVFIALLGEYSRALLAVGVVVLLVALVVLGVLWILDTFNAAVYSVDGKNISDATDEARSLRDMYGPARGGAIVVMVFAAVFAALGAVGLYLNRDARAAQQQDDDGDVGVEDMLG</sequence>
<dbReference type="RefSeq" id="WP_305997784.1">
    <property type="nucleotide sequence ID" value="NZ_JAVALS010000024.1"/>
</dbReference>
<evidence type="ECO:0000313" key="3">
    <source>
        <dbReference type="Proteomes" id="UP001232725"/>
    </source>
</evidence>
<keyword evidence="1" id="KW-1133">Transmembrane helix</keyword>
<proteinExistence type="predicted"/>
<keyword evidence="3" id="KW-1185">Reference proteome</keyword>
<reference evidence="2 3" key="1">
    <citation type="submission" date="2023-08" db="EMBL/GenBank/DDBJ databases">
        <title>Arthrobacter horti sp. nov., isolated from forest soil.</title>
        <authorList>
            <person name="Park M."/>
        </authorList>
    </citation>
    <scope>NUCLEOTIDE SEQUENCE [LARGE SCALE GENOMIC DNA]</scope>
    <source>
        <strain evidence="2 3">YJM1</strain>
    </source>
</reference>
<gene>
    <name evidence="2" type="ORF">Q9R02_16410</name>
</gene>
<accession>A0ABT9IUI5</accession>
<name>A0ABT9IUI5_9MICC</name>
<keyword evidence="1" id="KW-0812">Transmembrane</keyword>
<evidence type="ECO:0000256" key="1">
    <source>
        <dbReference type="SAM" id="Phobius"/>
    </source>
</evidence>
<keyword evidence="1" id="KW-0472">Membrane</keyword>
<feature type="transmembrane region" description="Helical" evidence="1">
    <location>
        <begin position="27"/>
        <end position="49"/>
    </location>
</feature>
<evidence type="ECO:0000313" key="2">
    <source>
        <dbReference type="EMBL" id="MDP5228740.1"/>
    </source>
</evidence>
<comment type="caution">
    <text evidence="2">The sequence shown here is derived from an EMBL/GenBank/DDBJ whole genome shotgun (WGS) entry which is preliminary data.</text>
</comment>